<dbReference type="KEGG" id="osg:BST96_14870"/>
<organism evidence="3 4">
    <name type="scientific">Oceanicoccus sagamiensis</name>
    <dbReference type="NCBI Taxonomy" id="716816"/>
    <lineage>
        <taxon>Bacteria</taxon>
        <taxon>Pseudomonadati</taxon>
        <taxon>Pseudomonadota</taxon>
        <taxon>Gammaproteobacteria</taxon>
        <taxon>Cellvibrionales</taxon>
        <taxon>Spongiibacteraceae</taxon>
        <taxon>Oceanicoccus</taxon>
    </lineage>
</organism>
<evidence type="ECO:0000313" key="3">
    <source>
        <dbReference type="EMBL" id="ARN75283.1"/>
    </source>
</evidence>
<dbReference type="AlphaFoldDB" id="A0A1X9NN01"/>
<feature type="domain" description="MaoC-like" evidence="2">
    <location>
        <begin position="21"/>
        <end position="118"/>
    </location>
</feature>
<evidence type="ECO:0000256" key="1">
    <source>
        <dbReference type="ARBA" id="ARBA00023239"/>
    </source>
</evidence>
<evidence type="ECO:0000313" key="4">
    <source>
        <dbReference type="Proteomes" id="UP000193450"/>
    </source>
</evidence>
<dbReference type="PANTHER" id="PTHR43437">
    <property type="entry name" value="HYDROXYACYL-THIOESTER DEHYDRATASE TYPE 2, MITOCHONDRIAL-RELATED"/>
    <property type="match status" value="1"/>
</dbReference>
<dbReference type="Pfam" id="PF01575">
    <property type="entry name" value="MaoC_dehydratas"/>
    <property type="match status" value="1"/>
</dbReference>
<evidence type="ECO:0000259" key="2">
    <source>
        <dbReference type="Pfam" id="PF01575"/>
    </source>
</evidence>
<dbReference type="GO" id="GO:0006633">
    <property type="term" value="P:fatty acid biosynthetic process"/>
    <property type="evidence" value="ECO:0007669"/>
    <property type="project" value="TreeGrafter"/>
</dbReference>
<dbReference type="FunFam" id="3.10.129.10:FF:000042">
    <property type="entry name" value="MaoC domain protein dehydratase"/>
    <property type="match status" value="1"/>
</dbReference>
<dbReference type="STRING" id="716816.BST96_14870"/>
<dbReference type="GO" id="GO:0019171">
    <property type="term" value="F:(3R)-hydroxyacyl-[acyl-carrier-protein] dehydratase activity"/>
    <property type="evidence" value="ECO:0007669"/>
    <property type="project" value="TreeGrafter"/>
</dbReference>
<proteinExistence type="predicted"/>
<protein>
    <submittedName>
        <fullName evidence="3">3-hydroxybutyryl-CoA dehydratase</fullName>
    </submittedName>
</protein>
<dbReference type="CDD" id="cd03449">
    <property type="entry name" value="R_hydratase"/>
    <property type="match status" value="1"/>
</dbReference>
<keyword evidence="4" id="KW-1185">Reference proteome</keyword>
<name>A0A1X9NN01_9GAMM</name>
<sequence>MTVSTIDNITYDEISIGQTATYSKTLTEDDLVLFAAVSGDVNPVHLDPEFAATTMFKERIGHGAWTGSIISAALALELPGPGTIYLGQSLSFRAPVKVGDTVTINLEVTEKKDGKNFVTLNTVAVNQDGTTVAKGSAEVIAPTEKLSLAKPELPPIKIG</sequence>
<dbReference type="SUPFAM" id="SSF54637">
    <property type="entry name" value="Thioesterase/thiol ester dehydrase-isomerase"/>
    <property type="match status" value="1"/>
</dbReference>
<dbReference type="EMBL" id="CP019343">
    <property type="protein sequence ID" value="ARN75283.1"/>
    <property type="molecule type" value="Genomic_DNA"/>
</dbReference>
<dbReference type="InterPro" id="IPR029069">
    <property type="entry name" value="HotDog_dom_sf"/>
</dbReference>
<dbReference type="Proteomes" id="UP000193450">
    <property type="component" value="Chromosome"/>
</dbReference>
<dbReference type="InterPro" id="IPR050965">
    <property type="entry name" value="UPF0336/Enoyl-CoA_hydratase"/>
</dbReference>
<dbReference type="Gene3D" id="3.10.129.10">
    <property type="entry name" value="Hotdog Thioesterase"/>
    <property type="match status" value="1"/>
</dbReference>
<dbReference type="InterPro" id="IPR002539">
    <property type="entry name" value="MaoC-like_dom"/>
</dbReference>
<accession>A0A1X9NN01</accession>
<dbReference type="PANTHER" id="PTHR43437:SF3">
    <property type="entry name" value="HYDROXYACYL-THIOESTER DEHYDRATASE TYPE 2, MITOCHONDRIAL"/>
    <property type="match status" value="1"/>
</dbReference>
<reference evidence="3 4" key="1">
    <citation type="submission" date="2016-11" db="EMBL/GenBank/DDBJ databases">
        <title>Trade-off between light-utilization and light-protection in marine flavobacteria.</title>
        <authorList>
            <person name="Kumagai Y."/>
        </authorList>
    </citation>
    <scope>NUCLEOTIDE SEQUENCE [LARGE SCALE GENOMIC DNA]</scope>
    <source>
        <strain evidence="3 4">NBRC 107125</strain>
    </source>
</reference>
<gene>
    <name evidence="3" type="ORF">BST96_14870</name>
</gene>
<keyword evidence="1" id="KW-0456">Lyase</keyword>